<sequence>MNSQQRASRPAAQRGQAMIEYVLVAALLVLALFTTDAVFDGKTGAQYLADMIRAFFRSLTYFLSLP</sequence>
<evidence type="ECO:0008006" key="3">
    <source>
        <dbReference type="Google" id="ProtNLM"/>
    </source>
</evidence>
<organism evidence="1 2">
    <name type="scientific">Ideonella oryzae</name>
    <dbReference type="NCBI Taxonomy" id="2937441"/>
    <lineage>
        <taxon>Bacteria</taxon>
        <taxon>Pseudomonadati</taxon>
        <taxon>Pseudomonadota</taxon>
        <taxon>Betaproteobacteria</taxon>
        <taxon>Burkholderiales</taxon>
        <taxon>Sphaerotilaceae</taxon>
        <taxon>Ideonella</taxon>
    </lineage>
</organism>
<reference evidence="1 2" key="1">
    <citation type="submission" date="2022-06" db="EMBL/GenBank/DDBJ databases">
        <title>Ideonella sp. NS12-5 Genome sequencing and assembly.</title>
        <authorList>
            <person name="Jung Y."/>
        </authorList>
    </citation>
    <scope>NUCLEOTIDE SEQUENCE [LARGE SCALE GENOMIC DNA]</scope>
    <source>
        <strain evidence="1 2">NS12-5</strain>
    </source>
</reference>
<gene>
    <name evidence="1" type="ORF">M0L44_17890</name>
</gene>
<protein>
    <recommendedName>
        <fullName evidence="3">Flp family type IVb pilin</fullName>
    </recommendedName>
</protein>
<comment type="caution">
    <text evidence="1">The sequence shown here is derived from an EMBL/GenBank/DDBJ whole genome shotgun (WGS) entry which is preliminary data.</text>
</comment>
<name>A0ABT1BQS4_9BURK</name>
<keyword evidence="2" id="KW-1185">Reference proteome</keyword>
<accession>A0ABT1BQS4</accession>
<dbReference type="Proteomes" id="UP001204851">
    <property type="component" value="Unassembled WGS sequence"/>
</dbReference>
<dbReference type="RefSeq" id="WP_252771238.1">
    <property type="nucleotide sequence ID" value="NZ_JAMXMC010000011.1"/>
</dbReference>
<evidence type="ECO:0000313" key="2">
    <source>
        <dbReference type="Proteomes" id="UP001204851"/>
    </source>
</evidence>
<proteinExistence type="predicted"/>
<evidence type="ECO:0000313" key="1">
    <source>
        <dbReference type="EMBL" id="MCO5978571.1"/>
    </source>
</evidence>
<dbReference type="EMBL" id="JAMXMC010000011">
    <property type="protein sequence ID" value="MCO5978571.1"/>
    <property type="molecule type" value="Genomic_DNA"/>
</dbReference>